<evidence type="ECO:0000313" key="2">
    <source>
        <dbReference type="Proteomes" id="UP000321735"/>
    </source>
</evidence>
<protein>
    <submittedName>
        <fullName evidence="1">Uncharacterized protein</fullName>
    </submittedName>
</protein>
<proteinExistence type="predicted"/>
<accession>A0A9X7LVR1</accession>
<dbReference type="Proteomes" id="UP000321735">
    <property type="component" value="Chromosome"/>
</dbReference>
<reference evidence="1 2" key="1">
    <citation type="journal article" date="2019" name="Ecotoxicol. Environ. Saf.">
        <title>Microbial characterization of heavy metal resistant bacterial strains isolated from an electroplating wastewater treatment plant.</title>
        <authorList>
            <person name="Cai X."/>
            <person name="Zheng X."/>
            <person name="Zhang D."/>
            <person name="Iqbal W."/>
            <person name="Liu C."/>
            <person name="Yang B."/>
            <person name="Zhao X."/>
            <person name="Lu X."/>
            <person name="Mao Y."/>
        </authorList>
    </citation>
    <scope>NUCLEOTIDE SEQUENCE [LARGE SCALE GENOMIC DNA]</scope>
    <source>
        <strain evidence="1 2">Co1-1</strain>
    </source>
</reference>
<organism evidence="1 2">
    <name type="scientific">Bacillus cereus</name>
    <dbReference type="NCBI Taxonomy" id="1396"/>
    <lineage>
        <taxon>Bacteria</taxon>
        <taxon>Bacillati</taxon>
        <taxon>Bacillota</taxon>
        <taxon>Bacilli</taxon>
        <taxon>Bacillales</taxon>
        <taxon>Bacillaceae</taxon>
        <taxon>Bacillus</taxon>
        <taxon>Bacillus cereus group</taxon>
    </lineage>
</organism>
<dbReference type="EMBL" id="CP031778">
    <property type="protein sequence ID" value="QDZ74040.1"/>
    <property type="molecule type" value="Genomic_DNA"/>
</dbReference>
<sequence>MYNSKYDEDLFLVPCPRLFLGNLKWRNSMNDVVIYMNNLNIKQKRVCKGSYRPSKGYCRDVGLDYVMLS</sequence>
<evidence type="ECO:0000313" key="1">
    <source>
        <dbReference type="EMBL" id="QDZ74040.1"/>
    </source>
</evidence>
<name>A0A9X7LVR1_BACCE</name>
<dbReference type="AlphaFoldDB" id="A0A9X7LVR1"/>
<gene>
    <name evidence="1" type="ORF">D0437_13480</name>
</gene>